<dbReference type="PANTHER" id="PTHR13690:SF86">
    <property type="entry name" value="TRANSCRIPTION FACTOR VIP1"/>
    <property type="match status" value="1"/>
</dbReference>
<evidence type="ECO:0000256" key="3">
    <source>
        <dbReference type="ARBA" id="ARBA00023125"/>
    </source>
</evidence>
<evidence type="ECO:0000256" key="1">
    <source>
        <dbReference type="ARBA" id="ARBA00004123"/>
    </source>
</evidence>
<dbReference type="Pfam" id="PF07716">
    <property type="entry name" value="bZIP_2"/>
    <property type="match status" value="1"/>
</dbReference>
<dbReference type="CDD" id="cd14703">
    <property type="entry name" value="bZIP_plant_RF2"/>
    <property type="match status" value="1"/>
</dbReference>
<proteinExistence type="predicted"/>
<evidence type="ECO:0000313" key="8">
    <source>
        <dbReference type="EMBL" id="CAL0325200.1"/>
    </source>
</evidence>
<protein>
    <recommendedName>
        <fullName evidence="7">BZIP domain-containing protein</fullName>
    </recommendedName>
</protein>
<dbReference type="SUPFAM" id="SSF57959">
    <property type="entry name" value="Leucine zipper domain"/>
    <property type="match status" value="1"/>
</dbReference>
<dbReference type="EMBL" id="CAXHTB010000018">
    <property type="protein sequence ID" value="CAL0325200.1"/>
    <property type="molecule type" value="Genomic_DNA"/>
</dbReference>
<dbReference type="InterPro" id="IPR004827">
    <property type="entry name" value="bZIP"/>
</dbReference>
<feature type="compositionally biased region" description="Pro residues" evidence="6">
    <location>
        <begin position="248"/>
        <end position="257"/>
    </location>
</feature>
<evidence type="ECO:0000256" key="5">
    <source>
        <dbReference type="ARBA" id="ARBA00023242"/>
    </source>
</evidence>
<dbReference type="SMART" id="SM00338">
    <property type="entry name" value="BRLZ"/>
    <property type="match status" value="1"/>
</dbReference>
<keyword evidence="3" id="KW-0238">DNA-binding</keyword>
<dbReference type="GO" id="GO:0003700">
    <property type="term" value="F:DNA-binding transcription factor activity"/>
    <property type="evidence" value="ECO:0007669"/>
    <property type="project" value="InterPro"/>
</dbReference>
<accession>A0AAV1XVU1</accession>
<evidence type="ECO:0000256" key="4">
    <source>
        <dbReference type="ARBA" id="ARBA00023163"/>
    </source>
</evidence>
<dbReference type="PANTHER" id="PTHR13690">
    <property type="entry name" value="TRANSCRIPTION FACTOR POSF21-RELATED"/>
    <property type="match status" value="1"/>
</dbReference>
<organism evidence="8 9">
    <name type="scientific">Lupinus luteus</name>
    <name type="common">European yellow lupine</name>
    <dbReference type="NCBI Taxonomy" id="3873"/>
    <lineage>
        <taxon>Eukaryota</taxon>
        <taxon>Viridiplantae</taxon>
        <taxon>Streptophyta</taxon>
        <taxon>Embryophyta</taxon>
        <taxon>Tracheophyta</taxon>
        <taxon>Spermatophyta</taxon>
        <taxon>Magnoliopsida</taxon>
        <taxon>eudicotyledons</taxon>
        <taxon>Gunneridae</taxon>
        <taxon>Pentapetalae</taxon>
        <taxon>rosids</taxon>
        <taxon>fabids</taxon>
        <taxon>Fabales</taxon>
        <taxon>Fabaceae</taxon>
        <taxon>Papilionoideae</taxon>
        <taxon>50 kb inversion clade</taxon>
        <taxon>genistoids sensu lato</taxon>
        <taxon>core genistoids</taxon>
        <taxon>Genisteae</taxon>
        <taxon>Lupinus</taxon>
    </lineage>
</organism>
<feature type="domain" description="BZIP" evidence="7">
    <location>
        <begin position="111"/>
        <end position="175"/>
    </location>
</feature>
<evidence type="ECO:0000313" key="9">
    <source>
        <dbReference type="Proteomes" id="UP001497480"/>
    </source>
</evidence>
<keyword evidence="2" id="KW-0805">Transcription regulation</keyword>
<dbReference type="InterPro" id="IPR044759">
    <property type="entry name" value="bZIP_RF2"/>
</dbReference>
<keyword evidence="4" id="KW-0804">Transcription</keyword>
<evidence type="ECO:0000256" key="6">
    <source>
        <dbReference type="SAM" id="MobiDB-lite"/>
    </source>
</evidence>
<evidence type="ECO:0000259" key="7">
    <source>
        <dbReference type="SMART" id="SM00338"/>
    </source>
</evidence>
<dbReference type="GO" id="GO:0005634">
    <property type="term" value="C:nucleus"/>
    <property type="evidence" value="ECO:0007669"/>
    <property type="project" value="UniProtKB-SubCell"/>
</dbReference>
<reference evidence="8 9" key="1">
    <citation type="submission" date="2024-03" db="EMBL/GenBank/DDBJ databases">
        <authorList>
            <person name="Martinez-Hernandez J."/>
        </authorList>
    </citation>
    <scope>NUCLEOTIDE SEQUENCE [LARGE SCALE GENOMIC DNA]</scope>
</reference>
<dbReference type="AlphaFoldDB" id="A0AAV1XVU1"/>
<keyword evidence="5" id="KW-0539">Nucleus</keyword>
<name>A0AAV1XVU1_LUPLU</name>
<dbReference type="InterPro" id="IPR046347">
    <property type="entry name" value="bZIP_sf"/>
</dbReference>
<evidence type="ECO:0000256" key="2">
    <source>
        <dbReference type="ARBA" id="ARBA00023015"/>
    </source>
</evidence>
<keyword evidence="9" id="KW-1185">Reference proteome</keyword>
<comment type="subcellular location">
    <subcellularLocation>
        <location evidence="1">Nucleus</location>
    </subcellularLocation>
</comment>
<dbReference type="Gene3D" id="1.20.5.170">
    <property type="match status" value="1"/>
</dbReference>
<comment type="caution">
    <text evidence="8">The sequence shown here is derived from an EMBL/GenBank/DDBJ whole genome shotgun (WGS) entry which is preliminary data.</text>
</comment>
<gene>
    <name evidence="8" type="ORF">LLUT_LOCUS26260</name>
</gene>
<feature type="region of interest" description="Disordered" evidence="6">
    <location>
        <begin position="30"/>
        <end position="113"/>
    </location>
</feature>
<feature type="region of interest" description="Disordered" evidence="6">
    <location>
        <begin position="239"/>
        <end position="261"/>
    </location>
</feature>
<dbReference type="Proteomes" id="UP001497480">
    <property type="component" value="Unassembled WGS sequence"/>
</dbReference>
<sequence>MEECKSHKHVPIAEINDVAKMNVKISISPKEMSTRRSIVRPEDSTLGHTHSLHVDSRFNTSTDDENKSGGNEVSESDTDHRHQKSSSVDVSRSPFLATRVMPPERLAELGRTDPKKAKRIIANRKSAVKSKERKKFYENELHIQVKSLQSQVDNVYQQLLVTKRNVTTRIAWNSTLRKEIDAKRQELYYRRARYEAMKNEMEYYKMKTSQFAADMANDASYHDMVSKFCSGLSIQHDEDPMQSESCLPPLPPSPLPFGQPLNDEPFGSDFVDFNVFE</sequence>
<dbReference type="GO" id="GO:0003677">
    <property type="term" value="F:DNA binding"/>
    <property type="evidence" value="ECO:0007669"/>
    <property type="project" value="UniProtKB-KW"/>
</dbReference>